<reference evidence="1" key="1">
    <citation type="journal article" date="2015" name="Nature">
        <title>Complex archaea that bridge the gap between prokaryotes and eukaryotes.</title>
        <authorList>
            <person name="Spang A."/>
            <person name="Saw J.H."/>
            <person name="Jorgensen S.L."/>
            <person name="Zaremba-Niedzwiedzka K."/>
            <person name="Martijn J."/>
            <person name="Lind A.E."/>
            <person name="van Eijk R."/>
            <person name="Schleper C."/>
            <person name="Guy L."/>
            <person name="Ettema T.J."/>
        </authorList>
    </citation>
    <scope>NUCLEOTIDE SEQUENCE</scope>
</reference>
<name>A0A0F9B6F6_9ZZZZ</name>
<comment type="caution">
    <text evidence="1">The sequence shown here is derived from an EMBL/GenBank/DDBJ whole genome shotgun (WGS) entry which is preliminary data.</text>
</comment>
<organism evidence="1">
    <name type="scientific">marine sediment metagenome</name>
    <dbReference type="NCBI Taxonomy" id="412755"/>
    <lineage>
        <taxon>unclassified sequences</taxon>
        <taxon>metagenomes</taxon>
        <taxon>ecological metagenomes</taxon>
    </lineage>
</organism>
<dbReference type="AlphaFoldDB" id="A0A0F9B6F6"/>
<dbReference type="EMBL" id="LAZR01042510">
    <property type="protein sequence ID" value="KKL09372.1"/>
    <property type="molecule type" value="Genomic_DNA"/>
</dbReference>
<gene>
    <name evidence="1" type="ORF">LCGC14_2566540</name>
</gene>
<sequence length="62" mass="7544">MEKYFNDEQIDHMQSLALIPMHELCVCGWYRREECEGGYMEEHCNHRARVAERQAREREDDV</sequence>
<accession>A0A0F9B6F6</accession>
<feature type="non-terminal residue" evidence="1">
    <location>
        <position position="62"/>
    </location>
</feature>
<evidence type="ECO:0000313" key="1">
    <source>
        <dbReference type="EMBL" id="KKL09372.1"/>
    </source>
</evidence>
<proteinExistence type="predicted"/>
<protein>
    <submittedName>
        <fullName evidence="1">Uncharacterized protein</fullName>
    </submittedName>
</protein>